<gene>
    <name evidence="1" type="ORF">CR513_58387</name>
</gene>
<feature type="non-terminal residue" evidence="1">
    <location>
        <position position="1"/>
    </location>
</feature>
<dbReference type="AlphaFoldDB" id="A0A371EB10"/>
<organism evidence="1 2">
    <name type="scientific">Mucuna pruriens</name>
    <name type="common">Velvet bean</name>
    <name type="synonym">Dolichos pruriens</name>
    <dbReference type="NCBI Taxonomy" id="157652"/>
    <lineage>
        <taxon>Eukaryota</taxon>
        <taxon>Viridiplantae</taxon>
        <taxon>Streptophyta</taxon>
        <taxon>Embryophyta</taxon>
        <taxon>Tracheophyta</taxon>
        <taxon>Spermatophyta</taxon>
        <taxon>Magnoliopsida</taxon>
        <taxon>eudicotyledons</taxon>
        <taxon>Gunneridae</taxon>
        <taxon>Pentapetalae</taxon>
        <taxon>rosids</taxon>
        <taxon>fabids</taxon>
        <taxon>Fabales</taxon>
        <taxon>Fabaceae</taxon>
        <taxon>Papilionoideae</taxon>
        <taxon>50 kb inversion clade</taxon>
        <taxon>NPAAA clade</taxon>
        <taxon>indigoferoid/millettioid clade</taxon>
        <taxon>Phaseoleae</taxon>
        <taxon>Mucuna</taxon>
    </lineage>
</organism>
<protein>
    <submittedName>
        <fullName evidence="1">Uncharacterized protein</fullName>
    </submittedName>
</protein>
<name>A0A371EB10_MUCPR</name>
<proteinExistence type="predicted"/>
<evidence type="ECO:0000313" key="2">
    <source>
        <dbReference type="Proteomes" id="UP000257109"/>
    </source>
</evidence>
<dbReference type="EMBL" id="QJKJ01015027">
    <property type="protein sequence ID" value="RDX63211.1"/>
    <property type="molecule type" value="Genomic_DNA"/>
</dbReference>
<evidence type="ECO:0000313" key="1">
    <source>
        <dbReference type="EMBL" id="RDX63211.1"/>
    </source>
</evidence>
<comment type="caution">
    <text evidence="1">The sequence shown here is derived from an EMBL/GenBank/DDBJ whole genome shotgun (WGS) entry which is preliminary data.</text>
</comment>
<reference evidence="1" key="1">
    <citation type="submission" date="2018-05" db="EMBL/GenBank/DDBJ databases">
        <title>Draft genome of Mucuna pruriens seed.</title>
        <authorList>
            <person name="Nnadi N.E."/>
            <person name="Vos R."/>
            <person name="Hasami M.H."/>
            <person name="Devisetty U.K."/>
            <person name="Aguiy J.C."/>
        </authorList>
    </citation>
    <scope>NUCLEOTIDE SEQUENCE [LARGE SCALE GENOMIC DNA]</scope>
    <source>
        <strain evidence="1">JCA_2017</strain>
    </source>
</reference>
<keyword evidence="2" id="KW-1185">Reference proteome</keyword>
<dbReference type="Proteomes" id="UP000257109">
    <property type="component" value="Unassembled WGS sequence"/>
</dbReference>
<accession>A0A371EB10</accession>
<sequence length="77" mass="8745">MNNKSEAMIMVGYHPTRGYRLFYPITKKTSVFKKDKVIVIVLGRLYECQVNCTEDGGLVACWLDALTSLRLGAYKLI</sequence>